<gene>
    <name evidence="2" type="ORF">BCV72DRAFT_339420</name>
</gene>
<organism evidence="2">
    <name type="scientific">Rhizopus microsporus var. microsporus</name>
    <dbReference type="NCBI Taxonomy" id="86635"/>
    <lineage>
        <taxon>Eukaryota</taxon>
        <taxon>Fungi</taxon>
        <taxon>Fungi incertae sedis</taxon>
        <taxon>Mucoromycota</taxon>
        <taxon>Mucoromycotina</taxon>
        <taxon>Mucoromycetes</taxon>
        <taxon>Mucorales</taxon>
        <taxon>Mucorineae</taxon>
        <taxon>Rhizopodaceae</taxon>
        <taxon>Rhizopus</taxon>
    </lineage>
</organism>
<proteinExistence type="predicted"/>
<dbReference type="EMBL" id="KV922136">
    <property type="protein sequence ID" value="ORE01430.1"/>
    <property type="molecule type" value="Genomic_DNA"/>
</dbReference>
<evidence type="ECO:0000313" key="2">
    <source>
        <dbReference type="EMBL" id="ORE01430.1"/>
    </source>
</evidence>
<reference evidence="2" key="1">
    <citation type="journal article" date="2016" name="Proc. Natl. Acad. Sci. U.S.A.">
        <title>Lipid metabolic changes in an early divergent fungus govern the establishment of a mutualistic symbiosis with endobacteria.</title>
        <authorList>
            <person name="Lastovetsky O.A."/>
            <person name="Gaspar M.L."/>
            <person name="Mondo S.J."/>
            <person name="LaButti K.M."/>
            <person name="Sandor L."/>
            <person name="Grigoriev I.V."/>
            <person name="Henry S.A."/>
            <person name="Pawlowska T.E."/>
        </authorList>
    </citation>
    <scope>NUCLEOTIDE SEQUENCE [LARGE SCALE GENOMIC DNA]</scope>
    <source>
        <strain evidence="2">ATCC 52814</strain>
    </source>
</reference>
<accession>A0A1X0QNU8</accession>
<evidence type="ECO:0000256" key="1">
    <source>
        <dbReference type="SAM" id="MobiDB-lite"/>
    </source>
</evidence>
<name>A0A1X0QNU8_RHIZD</name>
<dbReference type="AlphaFoldDB" id="A0A1X0QNU8"/>
<feature type="compositionally biased region" description="Basic residues" evidence="1">
    <location>
        <begin position="175"/>
        <end position="194"/>
    </location>
</feature>
<feature type="region of interest" description="Disordered" evidence="1">
    <location>
        <begin position="175"/>
        <end position="218"/>
    </location>
</feature>
<dbReference type="Proteomes" id="UP000242414">
    <property type="component" value="Unassembled WGS sequence"/>
</dbReference>
<dbReference type="OrthoDB" id="2237019at2759"/>
<dbReference type="VEuPathDB" id="FungiDB:BCV72DRAFT_339420"/>
<sequence length="332" mass="38407">MFCRVFNFRKLRIDSIDDLFPNQNNRIVFANTVKSDGFSVDFVFNKRTTKDTSLIANIDLKLEDFGLEEVKQTYQPMFLDPGRKTVFIVVVVHKKLEKLKTEKGIKEIETNIPSPKASQCAAYLVYIKYILTHIVASFAFYDYKIAKDRFYLYQDRQKAAEEMVNMLVHGGAKYNKKNRKKRNRKKKRSKKKQKQTVNPKEKKNQVAKNRSQKWKPAKFQTEREKVSLVVFGVGIFGKDSIKLKRNRCGATGVFWRALKRRETAGDLIAVTIDEYKTSKVCNARNSDLLTSMPGLKGCSVQVCNICKALWQRDINACKNMLSISLSVWDRRG</sequence>
<protein>
    <submittedName>
        <fullName evidence="2">Uncharacterized protein</fullName>
    </submittedName>
</protein>